<dbReference type="OrthoDB" id="1915375at2759"/>
<comment type="caution">
    <text evidence="1">The sequence shown here is derived from an EMBL/GenBank/DDBJ whole genome shotgun (WGS) entry which is preliminary data.</text>
</comment>
<sequence>MSRQTTPGFTPSIRALAILKKLSLVIFVTKMLKGDKDKERREKYLTFYDAFWSKPNVRKELEAYANADDDFKYEILQGFIPEPLVGKVTTGYGPPWKSSDTFLTVSPVLACV</sequence>
<protein>
    <submittedName>
        <fullName evidence="1">Uncharacterized protein</fullName>
    </submittedName>
</protein>
<name>A0A9P5ZUH3_PLEER</name>
<gene>
    <name evidence="1" type="ORF">BDN71DRAFT_1162860</name>
</gene>
<organism evidence="1 2">
    <name type="scientific">Pleurotus eryngii</name>
    <name type="common">Boletus of the steppes</name>
    <dbReference type="NCBI Taxonomy" id="5323"/>
    <lineage>
        <taxon>Eukaryota</taxon>
        <taxon>Fungi</taxon>
        <taxon>Dikarya</taxon>
        <taxon>Basidiomycota</taxon>
        <taxon>Agaricomycotina</taxon>
        <taxon>Agaricomycetes</taxon>
        <taxon>Agaricomycetidae</taxon>
        <taxon>Agaricales</taxon>
        <taxon>Pleurotineae</taxon>
        <taxon>Pleurotaceae</taxon>
        <taxon>Pleurotus</taxon>
    </lineage>
</organism>
<proteinExistence type="predicted"/>
<accession>A0A9P5ZUH3</accession>
<reference evidence="1" key="1">
    <citation type="submission" date="2020-11" db="EMBL/GenBank/DDBJ databases">
        <authorList>
            <consortium name="DOE Joint Genome Institute"/>
            <person name="Ahrendt S."/>
            <person name="Riley R."/>
            <person name="Andreopoulos W."/>
            <person name="Labutti K."/>
            <person name="Pangilinan J."/>
            <person name="Ruiz-Duenas F.J."/>
            <person name="Barrasa J.M."/>
            <person name="Sanchez-Garcia M."/>
            <person name="Camarero S."/>
            <person name="Miyauchi S."/>
            <person name="Serrano A."/>
            <person name="Linde D."/>
            <person name="Babiker R."/>
            <person name="Drula E."/>
            <person name="Ayuso-Fernandez I."/>
            <person name="Pacheco R."/>
            <person name="Padilla G."/>
            <person name="Ferreira P."/>
            <person name="Barriuso J."/>
            <person name="Kellner H."/>
            <person name="Castanera R."/>
            <person name="Alfaro M."/>
            <person name="Ramirez L."/>
            <person name="Pisabarro A.G."/>
            <person name="Kuo A."/>
            <person name="Tritt A."/>
            <person name="Lipzen A."/>
            <person name="He G."/>
            <person name="Yan M."/>
            <person name="Ng V."/>
            <person name="Cullen D."/>
            <person name="Martin F."/>
            <person name="Rosso M.-N."/>
            <person name="Henrissat B."/>
            <person name="Hibbett D."/>
            <person name="Martinez A.T."/>
            <person name="Grigoriev I.V."/>
        </authorList>
    </citation>
    <scope>NUCLEOTIDE SEQUENCE</scope>
    <source>
        <strain evidence="1">ATCC 90797</strain>
    </source>
</reference>
<evidence type="ECO:0000313" key="2">
    <source>
        <dbReference type="Proteomes" id="UP000807025"/>
    </source>
</evidence>
<dbReference type="EMBL" id="MU154593">
    <property type="protein sequence ID" value="KAF9492930.1"/>
    <property type="molecule type" value="Genomic_DNA"/>
</dbReference>
<keyword evidence="2" id="KW-1185">Reference proteome</keyword>
<dbReference type="AlphaFoldDB" id="A0A9P5ZUH3"/>
<dbReference type="Proteomes" id="UP000807025">
    <property type="component" value="Unassembled WGS sequence"/>
</dbReference>
<evidence type="ECO:0000313" key="1">
    <source>
        <dbReference type="EMBL" id="KAF9492930.1"/>
    </source>
</evidence>